<reference evidence="2 3" key="1">
    <citation type="submission" date="2017-08" db="EMBL/GenBank/DDBJ databases">
        <title>The Vibrio qinghaiensis sp.-Q67 is a luminous bacteria isolated firstly from Qinghai lake, Qinghai province, China, which has been proved to be very sensitive to detect environmental and food pollutants. Therefore, complete genome analysis of V. qinghaiensis sp.-Q67 highlights the potential application of this strain on detection of hazards in the contaminated environments.</title>
        <authorList>
            <person name="Gong L."/>
        </authorList>
    </citation>
    <scope>NUCLEOTIDE SEQUENCE [LARGE SCALE GENOMIC DNA]</scope>
    <source>
        <strain evidence="2 3">Q67</strain>
    </source>
</reference>
<keyword evidence="1" id="KW-0732">Signal</keyword>
<evidence type="ECO:0000313" key="2">
    <source>
        <dbReference type="EMBL" id="ASU23855.1"/>
    </source>
</evidence>
<dbReference type="KEGG" id="vqi:CCZ37_14820"/>
<feature type="signal peptide" evidence="1">
    <location>
        <begin position="1"/>
        <end position="19"/>
    </location>
</feature>
<dbReference type="Proteomes" id="UP000215148">
    <property type="component" value="Chromosome 2"/>
</dbReference>
<protein>
    <submittedName>
        <fullName evidence="2">Uncharacterized protein</fullName>
    </submittedName>
</protein>
<keyword evidence="3" id="KW-1185">Reference proteome</keyword>
<dbReference type="AlphaFoldDB" id="A0A223N202"/>
<name>A0A223N202_9VIBR</name>
<proteinExistence type="predicted"/>
<evidence type="ECO:0000256" key="1">
    <source>
        <dbReference type="SAM" id="SignalP"/>
    </source>
</evidence>
<dbReference type="RefSeq" id="WP_010318566.1">
    <property type="nucleotide sequence ID" value="NZ_CAWNHI010000002.1"/>
</dbReference>
<sequence>MKLNVVVCVLIMFSSLTEACDPYSGSLLTPELELTLGSDSSPAMLPASGVCFSILDSMGYASKQLLALGLFEESPADSSYWTDWFFKADSDPLFTQKLATSYIGFGVWMPSELLDKQSDMSTEEWLMSHGLQLSIGFGEKKTGEPRMRFDYRWHEDFDSVVMMQIEVPF</sequence>
<accession>A0A223N202</accession>
<dbReference type="EMBL" id="CP022742">
    <property type="protein sequence ID" value="ASU23855.1"/>
    <property type="molecule type" value="Genomic_DNA"/>
</dbReference>
<feature type="chain" id="PRO_5011219760" evidence="1">
    <location>
        <begin position="20"/>
        <end position="169"/>
    </location>
</feature>
<evidence type="ECO:0000313" key="3">
    <source>
        <dbReference type="Proteomes" id="UP000215148"/>
    </source>
</evidence>
<organism evidence="2 3">
    <name type="scientific">Vibrio qinghaiensis</name>
    <dbReference type="NCBI Taxonomy" id="2025808"/>
    <lineage>
        <taxon>Bacteria</taxon>
        <taxon>Pseudomonadati</taxon>
        <taxon>Pseudomonadota</taxon>
        <taxon>Gammaproteobacteria</taxon>
        <taxon>Vibrionales</taxon>
        <taxon>Vibrionaceae</taxon>
        <taxon>Vibrio</taxon>
    </lineage>
</organism>
<gene>
    <name evidence="2" type="ORF">CCZ37_14820</name>
</gene>